<feature type="compositionally biased region" description="Polar residues" evidence="2">
    <location>
        <begin position="1"/>
        <end position="14"/>
    </location>
</feature>
<evidence type="ECO:0000313" key="3">
    <source>
        <dbReference type="EMBL" id="RKO98373.1"/>
    </source>
</evidence>
<protein>
    <submittedName>
        <fullName evidence="3">Uncharacterized protein</fullName>
    </submittedName>
</protein>
<dbReference type="GO" id="GO:0005634">
    <property type="term" value="C:nucleus"/>
    <property type="evidence" value="ECO:0007669"/>
    <property type="project" value="TreeGrafter"/>
</dbReference>
<accession>A0A4P9X0U3</accession>
<dbReference type="PANTHER" id="PTHR11787">
    <property type="entry name" value="RAB GDP-DISSOCIATION INHIBITOR"/>
    <property type="match status" value="1"/>
</dbReference>
<dbReference type="GO" id="GO:0016192">
    <property type="term" value="P:vesicle-mediated transport"/>
    <property type="evidence" value="ECO:0007669"/>
    <property type="project" value="TreeGrafter"/>
</dbReference>
<dbReference type="OrthoDB" id="9446342at2759"/>
<evidence type="ECO:0000313" key="4">
    <source>
        <dbReference type="Proteomes" id="UP000274922"/>
    </source>
</evidence>
<dbReference type="AlphaFoldDB" id="A0A4P9X0U3"/>
<dbReference type="Proteomes" id="UP000274922">
    <property type="component" value="Unassembled WGS sequence"/>
</dbReference>
<feature type="compositionally biased region" description="Low complexity" evidence="2">
    <location>
        <begin position="15"/>
        <end position="39"/>
    </location>
</feature>
<dbReference type="STRING" id="1555241.A0A4P9X0U3"/>
<dbReference type="Pfam" id="PF00996">
    <property type="entry name" value="GDI"/>
    <property type="match status" value="2"/>
</dbReference>
<keyword evidence="4" id="KW-1185">Reference proteome</keyword>
<dbReference type="GO" id="GO:0005092">
    <property type="term" value="F:GDP-dissociation inhibitor activity"/>
    <property type="evidence" value="ECO:0007669"/>
    <property type="project" value="InterPro"/>
</dbReference>
<sequence length="741" mass="79419">MDPSSPTASLSRTGTAHSAPAPAPAPTTTAATVTSAAPVEPSQETSHYDYAIVGTSLTQCILAGALARIGKRVIVVDAAETYGGDLVAGSLGTVCRHVGHRDPAAVYRNATWHARASASVDAAFAERICDRRLAQIEAAREAVKAQRLAKRKLRESETSAAPAGLDTDAGQRNSSEADLNDAETEQNEEHEMNDDEAAPDAYTPTREDRIEIVITYLEKHGVVAEAILRACDLATWAPPSDPSSSDGTWARRLRQHLATWPHREQQQQPAEDPLRRLMVAQYLFELDRQFTLEVTPKLLLARGPLVQALVRSGVGQYMEFRSVDSAAFAWKGALQALPARKEDIFLATDLSLMEKRRLMRVFKTALEYASPSEHGAVSDDGVSPTLSHQGLTFAAYCVEHKVPDKYTALLQQLLFPPSDATHAGASPTAAEGLAALKAYLTSFGAYAPSAFLAAVYGTGSELAQAFARLAAVYGSLFIMGHLPDAPITRQANPGHAGRWTVQVAGETFTADRLIADPAAAQRWIASEHVEATRPSPSGCLARAIVLTRHPLFTAQWRSSLAEQPDAFAEPGRPAHDDHLPPPLVETTQTESEPDHVSMLLCLAQDDGVPAADRAMVTGLQMGYSVAAVPRGMSAVALWAPLAGDGAAGGPEAVLRPVVERLRQHAQANPACEVLFDVYYAQPVAGSAAPADVDQDPASILYVEDTLDTLEADGMLLRAQRLFAQLCPGEPFLPERANPEQE</sequence>
<dbReference type="PRINTS" id="PR00891">
    <property type="entry name" value="RABGDIREP"/>
</dbReference>
<name>A0A4P9X0U3_9FUNG</name>
<feature type="region of interest" description="Disordered" evidence="2">
    <location>
        <begin position="1"/>
        <end position="40"/>
    </location>
</feature>
<reference evidence="4" key="1">
    <citation type="journal article" date="2018" name="Nat. Microbiol.">
        <title>Leveraging single-cell genomics to expand the fungal tree of life.</title>
        <authorList>
            <person name="Ahrendt S.R."/>
            <person name="Quandt C.A."/>
            <person name="Ciobanu D."/>
            <person name="Clum A."/>
            <person name="Salamov A."/>
            <person name="Andreopoulos B."/>
            <person name="Cheng J.F."/>
            <person name="Woyke T."/>
            <person name="Pelin A."/>
            <person name="Henrissat B."/>
            <person name="Reynolds N.K."/>
            <person name="Benny G.L."/>
            <person name="Smith M.E."/>
            <person name="James T.Y."/>
            <person name="Grigoriev I.V."/>
        </authorList>
    </citation>
    <scope>NUCLEOTIDE SEQUENCE [LARGE SCALE GENOMIC DNA]</scope>
    <source>
        <strain evidence="4">ATCC 52028</strain>
    </source>
</reference>
<gene>
    <name evidence="3" type="ORF">CXG81DRAFT_21385</name>
</gene>
<dbReference type="SUPFAM" id="SSF51905">
    <property type="entry name" value="FAD/NAD(P)-binding domain"/>
    <property type="match status" value="1"/>
</dbReference>
<evidence type="ECO:0000256" key="1">
    <source>
        <dbReference type="ARBA" id="ARBA00005593"/>
    </source>
</evidence>
<feature type="region of interest" description="Disordered" evidence="2">
    <location>
        <begin position="150"/>
        <end position="204"/>
    </location>
</feature>
<comment type="similarity">
    <text evidence="1">Belongs to the Rab GDI family.</text>
</comment>
<dbReference type="InterPro" id="IPR018203">
    <property type="entry name" value="GDP_dissociation_inhibitor"/>
</dbReference>
<dbReference type="PANTHER" id="PTHR11787:SF4">
    <property type="entry name" value="CHM, RAB ESCORT PROTEIN 1"/>
    <property type="match status" value="1"/>
</dbReference>
<organism evidence="3 4">
    <name type="scientific">Caulochytrium protostelioides</name>
    <dbReference type="NCBI Taxonomy" id="1555241"/>
    <lineage>
        <taxon>Eukaryota</taxon>
        <taxon>Fungi</taxon>
        <taxon>Fungi incertae sedis</taxon>
        <taxon>Chytridiomycota</taxon>
        <taxon>Chytridiomycota incertae sedis</taxon>
        <taxon>Chytridiomycetes</taxon>
        <taxon>Caulochytriales</taxon>
        <taxon>Caulochytriaceae</taxon>
        <taxon>Caulochytrium</taxon>
    </lineage>
</organism>
<dbReference type="Gene3D" id="3.30.519.10">
    <property type="entry name" value="Guanine Nucleotide Dissociation Inhibitor, domain 2"/>
    <property type="match status" value="1"/>
</dbReference>
<dbReference type="GO" id="GO:0005968">
    <property type="term" value="C:Rab-protein geranylgeranyltransferase complex"/>
    <property type="evidence" value="ECO:0007669"/>
    <property type="project" value="TreeGrafter"/>
</dbReference>
<proteinExistence type="inferred from homology"/>
<dbReference type="InterPro" id="IPR036188">
    <property type="entry name" value="FAD/NAD-bd_sf"/>
</dbReference>
<feature type="compositionally biased region" description="Acidic residues" evidence="2">
    <location>
        <begin position="178"/>
        <end position="198"/>
    </location>
</feature>
<evidence type="ECO:0000256" key="2">
    <source>
        <dbReference type="SAM" id="MobiDB-lite"/>
    </source>
</evidence>
<dbReference type="EMBL" id="ML014464">
    <property type="protein sequence ID" value="RKO98373.1"/>
    <property type="molecule type" value="Genomic_DNA"/>
</dbReference>
<dbReference type="Gene3D" id="3.50.50.60">
    <property type="entry name" value="FAD/NAD(P)-binding domain"/>
    <property type="match status" value="2"/>
</dbReference>
<dbReference type="GO" id="GO:0007264">
    <property type="term" value="P:small GTPase-mediated signal transduction"/>
    <property type="evidence" value="ECO:0007669"/>
    <property type="project" value="InterPro"/>
</dbReference>
<dbReference type="GO" id="GO:0005829">
    <property type="term" value="C:cytosol"/>
    <property type="evidence" value="ECO:0007669"/>
    <property type="project" value="TreeGrafter"/>
</dbReference>